<dbReference type="AlphaFoldDB" id="A0A146KED2"/>
<evidence type="ECO:0000259" key="1">
    <source>
        <dbReference type="Pfam" id="PF08393"/>
    </source>
</evidence>
<proteinExistence type="predicted"/>
<dbReference type="InterPro" id="IPR013602">
    <property type="entry name" value="Dynein_heavy_linker"/>
</dbReference>
<protein>
    <submittedName>
        <fullName evidence="2">Dynein heavy chain</fullName>
    </submittedName>
</protein>
<evidence type="ECO:0000313" key="2">
    <source>
        <dbReference type="EMBL" id="JAP93801.1"/>
    </source>
</evidence>
<organism evidence="2">
    <name type="scientific">Trepomonas sp. PC1</name>
    <dbReference type="NCBI Taxonomy" id="1076344"/>
    <lineage>
        <taxon>Eukaryota</taxon>
        <taxon>Metamonada</taxon>
        <taxon>Diplomonadida</taxon>
        <taxon>Hexamitidae</taxon>
        <taxon>Hexamitinae</taxon>
        <taxon>Trepomonas</taxon>
    </lineage>
</organism>
<sequence length="75" mass="8675">EQIEKNVAKIEEIWYQMDFKVSPFQSKGIGGQQLSTAQHYILKSTEEIFQQLEESTLQISALKGSKYAKAFEYKL</sequence>
<feature type="non-terminal residue" evidence="2">
    <location>
        <position position="75"/>
    </location>
</feature>
<dbReference type="EMBL" id="GDID01002805">
    <property type="protein sequence ID" value="JAP93801.1"/>
    <property type="molecule type" value="Transcribed_RNA"/>
</dbReference>
<gene>
    <name evidence="2" type="ORF">TPC1_13764</name>
</gene>
<dbReference type="Gene3D" id="1.20.140.100">
    <property type="entry name" value="Dynein heavy chain, N-terminal domain 2"/>
    <property type="match status" value="1"/>
</dbReference>
<accession>A0A146KED2</accession>
<dbReference type="Pfam" id="PF08393">
    <property type="entry name" value="DHC_N2"/>
    <property type="match status" value="1"/>
</dbReference>
<feature type="domain" description="Dynein heavy chain linker" evidence="1">
    <location>
        <begin position="2"/>
        <end position="73"/>
    </location>
</feature>
<dbReference type="InterPro" id="IPR042222">
    <property type="entry name" value="Dynein_2_N"/>
</dbReference>
<reference evidence="2" key="1">
    <citation type="submission" date="2015-07" db="EMBL/GenBank/DDBJ databases">
        <title>Adaptation to a free-living lifestyle via gene acquisitions in the diplomonad Trepomonas sp. PC1.</title>
        <authorList>
            <person name="Xu F."/>
            <person name="Jerlstrom-Hultqvist J."/>
            <person name="Kolisko M."/>
            <person name="Simpson A.G.B."/>
            <person name="Roger A.J."/>
            <person name="Svard S.G."/>
            <person name="Andersson J.O."/>
        </authorList>
    </citation>
    <scope>NUCLEOTIDE SEQUENCE</scope>
    <source>
        <strain evidence="2">PC1</strain>
    </source>
</reference>
<name>A0A146KED2_9EUKA</name>
<feature type="non-terminal residue" evidence="2">
    <location>
        <position position="1"/>
    </location>
</feature>